<organism evidence="2 3">
    <name type="scientific">Rattus norvegicus</name>
    <name type="common">Rat</name>
    <dbReference type="NCBI Taxonomy" id="10116"/>
    <lineage>
        <taxon>Eukaryota</taxon>
        <taxon>Metazoa</taxon>
        <taxon>Chordata</taxon>
        <taxon>Craniata</taxon>
        <taxon>Vertebrata</taxon>
        <taxon>Euteleostomi</taxon>
        <taxon>Mammalia</taxon>
        <taxon>Eutheria</taxon>
        <taxon>Euarchontoglires</taxon>
        <taxon>Glires</taxon>
        <taxon>Rodentia</taxon>
        <taxon>Myomorpha</taxon>
        <taxon>Muroidea</taxon>
        <taxon>Muridae</taxon>
        <taxon>Murinae</taxon>
        <taxon>Rattus</taxon>
    </lineage>
</organism>
<evidence type="ECO:0000313" key="3">
    <source>
        <dbReference type="Proteomes" id="UP000234681"/>
    </source>
</evidence>
<dbReference type="Proteomes" id="UP000234681">
    <property type="component" value="Chromosome 1"/>
</dbReference>
<evidence type="ECO:0000313" key="2">
    <source>
        <dbReference type="EMBL" id="EDM08008.1"/>
    </source>
</evidence>
<accession>A6J976</accession>
<proteinExistence type="predicted"/>
<feature type="chain" id="PRO_5039908210" evidence="1">
    <location>
        <begin position="18"/>
        <end position="41"/>
    </location>
</feature>
<name>A6J976_RAT</name>
<sequence>MASIWVTLDWAMALKMAQWIKVLASLSSLPKAHTVVGENQL</sequence>
<protein>
    <submittedName>
        <fullName evidence="2">Exosome component 5 (Predicted), isoform CRA_b</fullName>
    </submittedName>
</protein>
<feature type="non-terminal residue" evidence="2">
    <location>
        <position position="41"/>
    </location>
</feature>
<gene>
    <name evidence="2" type="primary">Exosc5_predicted</name>
    <name evidence="2" type="ORF">rCG_53880</name>
</gene>
<dbReference type="EMBL" id="CH473979">
    <property type="protein sequence ID" value="EDM08008.1"/>
    <property type="molecule type" value="Genomic_DNA"/>
</dbReference>
<dbReference type="AlphaFoldDB" id="A6J976"/>
<reference evidence="2 3" key="1">
    <citation type="submission" date="2005-09" db="EMBL/GenBank/DDBJ databases">
        <authorList>
            <person name="Mural R.J."/>
            <person name="Li P.W."/>
            <person name="Adams M.D."/>
            <person name="Amanatides P.G."/>
            <person name="Baden-Tillson H."/>
            <person name="Barnstead M."/>
            <person name="Chin S.H."/>
            <person name="Dew I."/>
            <person name="Evans C.A."/>
            <person name="Ferriera S."/>
            <person name="Flanigan M."/>
            <person name="Fosler C."/>
            <person name="Glodek A."/>
            <person name="Gu Z."/>
            <person name="Holt R.A."/>
            <person name="Jennings D."/>
            <person name="Kraft C.L."/>
            <person name="Lu F."/>
            <person name="Nguyen T."/>
            <person name="Nusskern D.R."/>
            <person name="Pfannkoch C.M."/>
            <person name="Sitter C."/>
            <person name="Sutton G.G."/>
            <person name="Venter J.C."/>
            <person name="Wang Z."/>
            <person name="Woodage T."/>
            <person name="Zheng X.H."/>
            <person name="Zhong F."/>
        </authorList>
    </citation>
    <scope>NUCLEOTIDE SEQUENCE [LARGE SCALE GENOMIC DNA]</scope>
    <source>
        <strain>BN</strain>
        <strain evidence="3">Sprague-Dawley</strain>
    </source>
</reference>
<keyword evidence="1" id="KW-0732">Signal</keyword>
<feature type="signal peptide" evidence="1">
    <location>
        <begin position="1"/>
        <end position="17"/>
    </location>
</feature>
<evidence type="ECO:0000256" key="1">
    <source>
        <dbReference type="SAM" id="SignalP"/>
    </source>
</evidence>